<sequence>MSLNAEQLLATKNELARNFELSGLTKQQVCNELNISSIKFDRIMQLEQTALEDPWILKNFLVAHVITAGNQPVPFTALSGDYHRHWFLNSQTIEKAVMSLGDH</sequence>
<comment type="caution">
    <text evidence="1">The sequence shown here is derived from an EMBL/GenBank/DDBJ whole genome shotgun (WGS) entry which is preliminary data.</text>
</comment>
<dbReference type="InterPro" id="IPR018757">
    <property type="entry name" value="DUF2316"/>
</dbReference>
<name>A0A0R2BNB4_SECCO</name>
<accession>A0A0R2BNB4</accession>
<dbReference type="AlphaFoldDB" id="A0A0R2BNB4"/>
<dbReference type="Pfam" id="PF10078">
    <property type="entry name" value="DUF2316"/>
    <property type="match status" value="1"/>
</dbReference>
<evidence type="ECO:0000313" key="2">
    <source>
        <dbReference type="Proteomes" id="UP000051845"/>
    </source>
</evidence>
<evidence type="ECO:0000313" key="1">
    <source>
        <dbReference type="EMBL" id="KRM77579.1"/>
    </source>
</evidence>
<dbReference type="STRING" id="33960.TY91_01725"/>
<dbReference type="EMBL" id="AYYR01000009">
    <property type="protein sequence ID" value="KRM77579.1"/>
    <property type="molecule type" value="Genomic_DNA"/>
</dbReference>
<reference evidence="1 2" key="1">
    <citation type="journal article" date="2015" name="Genome Announc.">
        <title>Expanding the biotechnology potential of lactobacilli through comparative genomics of 213 strains and associated genera.</title>
        <authorList>
            <person name="Sun Z."/>
            <person name="Harris H.M."/>
            <person name="McCann A."/>
            <person name="Guo C."/>
            <person name="Argimon S."/>
            <person name="Zhang W."/>
            <person name="Yang X."/>
            <person name="Jeffery I.B."/>
            <person name="Cooney J.C."/>
            <person name="Kagawa T.F."/>
            <person name="Liu W."/>
            <person name="Song Y."/>
            <person name="Salvetti E."/>
            <person name="Wrobel A."/>
            <person name="Rasinkangas P."/>
            <person name="Parkhill J."/>
            <person name="Rea M.C."/>
            <person name="O'Sullivan O."/>
            <person name="Ritari J."/>
            <person name="Douillard F.P."/>
            <person name="Paul Ross R."/>
            <person name="Yang R."/>
            <person name="Briner A.E."/>
            <person name="Felis G.E."/>
            <person name="de Vos W.M."/>
            <person name="Barrangou R."/>
            <person name="Klaenhammer T.R."/>
            <person name="Caufield P.W."/>
            <person name="Cui Y."/>
            <person name="Zhang H."/>
            <person name="O'Toole P.W."/>
        </authorList>
    </citation>
    <scope>NUCLEOTIDE SEQUENCE [LARGE SCALE GENOMIC DNA]</scope>
    <source>
        <strain evidence="1 2">DSM 20515</strain>
    </source>
</reference>
<protein>
    <recommendedName>
        <fullName evidence="3">DUF2316 domain-containing protein</fullName>
    </recommendedName>
</protein>
<dbReference type="PATRIC" id="fig|1423733.4.peg.3063"/>
<gene>
    <name evidence="1" type="ORF">FC82_GL002937</name>
</gene>
<dbReference type="Proteomes" id="UP000051845">
    <property type="component" value="Unassembled WGS sequence"/>
</dbReference>
<evidence type="ECO:0008006" key="3">
    <source>
        <dbReference type="Google" id="ProtNLM"/>
    </source>
</evidence>
<organism evidence="1 2">
    <name type="scientific">Secundilactobacillus collinoides DSM 20515 = JCM 1123</name>
    <dbReference type="NCBI Taxonomy" id="1423733"/>
    <lineage>
        <taxon>Bacteria</taxon>
        <taxon>Bacillati</taxon>
        <taxon>Bacillota</taxon>
        <taxon>Bacilli</taxon>
        <taxon>Lactobacillales</taxon>
        <taxon>Lactobacillaceae</taxon>
        <taxon>Secundilactobacillus</taxon>
    </lineage>
</organism>
<proteinExistence type="predicted"/>
<dbReference type="RefSeq" id="WP_054759150.1">
    <property type="nucleotide sequence ID" value="NZ_AYYR01000009.1"/>
</dbReference>